<comment type="similarity">
    <text evidence="2 12">Belongs to the ATPase alpha/beta chains family.</text>
</comment>
<dbReference type="Proteomes" id="UP001210865">
    <property type="component" value="Chromosome"/>
</dbReference>
<dbReference type="EMBL" id="CP115174">
    <property type="protein sequence ID" value="WBO20968.1"/>
    <property type="molecule type" value="Genomic_DNA"/>
</dbReference>
<dbReference type="PROSITE" id="PS00152">
    <property type="entry name" value="ATPASE_ALPHA_BETA"/>
    <property type="match status" value="1"/>
</dbReference>
<keyword evidence="10 12" id="KW-0139">CF(1)</keyword>
<dbReference type="Gene3D" id="3.40.50.300">
    <property type="entry name" value="P-loop containing nucleotide triphosphate hydrolases"/>
    <property type="match status" value="1"/>
</dbReference>
<keyword evidence="8 12" id="KW-0406">Ion transport</keyword>
<comment type="function">
    <text evidence="12">Produces ATP from ADP in the presence of a proton gradient across the membrane. The catalytic sites are hosted primarily by the beta subunits.</text>
</comment>
<name>A0ABY7NK09_9SPHN</name>
<dbReference type="Pfam" id="PF02874">
    <property type="entry name" value="ATP-synt_ab_N"/>
    <property type="match status" value="1"/>
</dbReference>
<keyword evidence="4 12" id="KW-0547">Nucleotide-binding</keyword>
<evidence type="ECO:0000259" key="13">
    <source>
        <dbReference type="SMART" id="SM00382"/>
    </source>
</evidence>
<evidence type="ECO:0000256" key="5">
    <source>
        <dbReference type="ARBA" id="ARBA00022781"/>
    </source>
</evidence>
<keyword evidence="7 12" id="KW-1278">Translocase</keyword>
<organism evidence="14 15">
    <name type="scientific">Sphingomonas abietis</name>
    <dbReference type="NCBI Taxonomy" id="3012344"/>
    <lineage>
        <taxon>Bacteria</taxon>
        <taxon>Pseudomonadati</taxon>
        <taxon>Pseudomonadota</taxon>
        <taxon>Alphaproteobacteria</taxon>
        <taxon>Sphingomonadales</taxon>
        <taxon>Sphingomonadaceae</taxon>
        <taxon>Sphingomonas</taxon>
    </lineage>
</organism>
<dbReference type="InterPro" id="IPR000194">
    <property type="entry name" value="ATPase_F1/V1/A1_a/bsu_nucl-bd"/>
</dbReference>
<evidence type="ECO:0000256" key="3">
    <source>
        <dbReference type="ARBA" id="ARBA00022448"/>
    </source>
</evidence>
<dbReference type="Pfam" id="PF00006">
    <property type="entry name" value="ATP-synt_ab"/>
    <property type="match status" value="1"/>
</dbReference>
<dbReference type="SUPFAM" id="SSF52540">
    <property type="entry name" value="P-loop containing nucleoside triphosphate hydrolases"/>
    <property type="match status" value="1"/>
</dbReference>
<evidence type="ECO:0000256" key="9">
    <source>
        <dbReference type="ARBA" id="ARBA00023136"/>
    </source>
</evidence>
<feature type="binding site" evidence="12">
    <location>
        <begin position="156"/>
        <end position="163"/>
    </location>
    <ligand>
        <name>ATP</name>
        <dbReference type="ChEBI" id="CHEBI:30616"/>
    </ligand>
</feature>
<dbReference type="NCBIfam" id="TIGR01039">
    <property type="entry name" value="atpD"/>
    <property type="match status" value="1"/>
</dbReference>
<dbReference type="SMART" id="SM00382">
    <property type="entry name" value="AAA"/>
    <property type="match status" value="1"/>
</dbReference>
<keyword evidence="12" id="KW-1003">Cell membrane</keyword>
<dbReference type="EC" id="7.1.2.2" evidence="12"/>
<dbReference type="InterPro" id="IPR004100">
    <property type="entry name" value="ATPase_F1/V1/A1_a/bsu_N"/>
</dbReference>
<evidence type="ECO:0000256" key="8">
    <source>
        <dbReference type="ARBA" id="ARBA00023065"/>
    </source>
</evidence>
<dbReference type="InterPro" id="IPR050053">
    <property type="entry name" value="ATPase_alpha/beta_chains"/>
</dbReference>
<sequence length="483" mass="51331">MATAPAPHNIGRISQVIGAVVDVTFDGPLPMILSALETDNNGARLVLEVAQHLGESTVRTIAMDGTNGLTRGQEVRDTGAQITVPVGPKTLGRILNVIGEPIDERGPVNAETHMPIHAEAPSFVQQSTETSILVTGIKVIDLLAPYTKGGKIGLFGGAGVGKTVLIQELINNIAKGHGGTSVFAGVGERTREGNDLYHEFLDAGVIAKDADGNPTPEGSKVALVYGQMNEPPGARARVALSGLANAEYFRDVEGQDVLFFVDNIFRFTQAGAEVSALLGRIPSAVGYQPTLATDMGMLQERITSTDKGSITSVQAIYVPADDLTDPAPAASFAHLDATTNLNRAISEMGIYPAVDPLDSTSRALSPAIVGQDHYDVARSVQETLQKYKSLQDIIAILGMDELSEEDKLTVSRARKIQRFLSQPFHVAEVFTGISGKFVQIEDTVKSFKAVVNGEYDHLPEAAFYMVGGIEEAVEKGKKLAEAA</sequence>
<evidence type="ECO:0000313" key="14">
    <source>
        <dbReference type="EMBL" id="WBO20968.1"/>
    </source>
</evidence>
<evidence type="ECO:0000256" key="11">
    <source>
        <dbReference type="ARBA" id="ARBA00023310"/>
    </source>
</evidence>
<dbReference type="Pfam" id="PF22919">
    <property type="entry name" value="ATP-synt_VA_C"/>
    <property type="match status" value="1"/>
</dbReference>
<keyword evidence="3 12" id="KW-0813">Transport</keyword>
<evidence type="ECO:0000256" key="12">
    <source>
        <dbReference type="HAMAP-Rule" id="MF_01347"/>
    </source>
</evidence>
<evidence type="ECO:0000256" key="7">
    <source>
        <dbReference type="ARBA" id="ARBA00022967"/>
    </source>
</evidence>
<proteinExistence type="inferred from homology"/>
<evidence type="ECO:0000256" key="10">
    <source>
        <dbReference type="ARBA" id="ARBA00023196"/>
    </source>
</evidence>
<evidence type="ECO:0000313" key="15">
    <source>
        <dbReference type="Proteomes" id="UP001210865"/>
    </source>
</evidence>
<comment type="catalytic activity">
    <reaction evidence="12">
        <text>ATP + H2O + 4 H(+)(in) = ADP + phosphate + 5 H(+)(out)</text>
        <dbReference type="Rhea" id="RHEA:57720"/>
        <dbReference type="ChEBI" id="CHEBI:15377"/>
        <dbReference type="ChEBI" id="CHEBI:15378"/>
        <dbReference type="ChEBI" id="CHEBI:30616"/>
        <dbReference type="ChEBI" id="CHEBI:43474"/>
        <dbReference type="ChEBI" id="CHEBI:456216"/>
        <dbReference type="EC" id="7.1.2.2"/>
    </reaction>
</comment>
<keyword evidence="15" id="KW-1185">Reference proteome</keyword>
<comment type="subcellular location">
    <subcellularLocation>
        <location evidence="12">Cell membrane</location>
        <topology evidence="12">Peripheral membrane protein</topology>
    </subcellularLocation>
    <subcellularLocation>
        <location evidence="1">Membrane</location>
    </subcellularLocation>
</comment>
<evidence type="ECO:0000256" key="6">
    <source>
        <dbReference type="ARBA" id="ARBA00022840"/>
    </source>
</evidence>
<dbReference type="InterPro" id="IPR055190">
    <property type="entry name" value="ATP-synt_VA_C"/>
</dbReference>
<evidence type="ECO:0000256" key="1">
    <source>
        <dbReference type="ARBA" id="ARBA00004370"/>
    </source>
</evidence>
<protein>
    <recommendedName>
        <fullName evidence="12">ATP synthase subunit beta</fullName>
        <ecNumber evidence="12">7.1.2.2</ecNumber>
    </recommendedName>
    <alternativeName>
        <fullName evidence="12">ATP synthase F1 sector subunit beta</fullName>
    </alternativeName>
    <alternativeName>
        <fullName evidence="12">F-ATPase subunit beta</fullName>
    </alternativeName>
</protein>
<evidence type="ECO:0000256" key="4">
    <source>
        <dbReference type="ARBA" id="ARBA00022741"/>
    </source>
</evidence>
<reference evidence="14 15" key="1">
    <citation type="submission" date="2022-12" db="EMBL/GenBank/DDBJ databases">
        <title>Sphingomonas abieness sp. nov., an endophytic bacterium isolated from Abies koreana.</title>
        <authorList>
            <person name="Jiang L."/>
            <person name="Lee J."/>
        </authorList>
    </citation>
    <scope>NUCLEOTIDE SEQUENCE [LARGE SCALE GENOMIC DNA]</scope>
    <source>
        <strain evidence="15">PAMB 00755</strain>
    </source>
</reference>
<dbReference type="PANTHER" id="PTHR15184:SF71">
    <property type="entry name" value="ATP SYNTHASE SUBUNIT BETA, MITOCHONDRIAL"/>
    <property type="match status" value="1"/>
</dbReference>
<dbReference type="RefSeq" id="WP_270075618.1">
    <property type="nucleotide sequence ID" value="NZ_CP115174.1"/>
</dbReference>
<feature type="domain" description="AAA+ ATPase" evidence="13">
    <location>
        <begin position="148"/>
        <end position="424"/>
    </location>
</feature>
<evidence type="ECO:0000256" key="2">
    <source>
        <dbReference type="ARBA" id="ARBA00008936"/>
    </source>
</evidence>
<dbReference type="CDD" id="cd18110">
    <property type="entry name" value="ATP-synt_F1_beta_C"/>
    <property type="match status" value="1"/>
</dbReference>
<dbReference type="InterPro" id="IPR036121">
    <property type="entry name" value="ATPase_F1/V1/A1_a/bsu_N_sf"/>
</dbReference>
<dbReference type="Gene3D" id="1.10.1140.10">
    <property type="entry name" value="Bovine Mitochondrial F1-atpase, Atp Synthase Beta Chain, Chain D, domain 3"/>
    <property type="match status" value="1"/>
</dbReference>
<gene>
    <name evidence="12 14" type="primary">atpD</name>
    <name evidence="14" type="ORF">PBT88_12205</name>
</gene>
<dbReference type="CDD" id="cd01133">
    <property type="entry name" value="F1-ATPase_beta_CD"/>
    <property type="match status" value="1"/>
</dbReference>
<dbReference type="Gene3D" id="2.40.10.170">
    <property type="match status" value="1"/>
</dbReference>
<dbReference type="InterPro" id="IPR005722">
    <property type="entry name" value="ATP_synth_F1_bsu"/>
</dbReference>
<keyword evidence="6 12" id="KW-0067">ATP-binding</keyword>
<dbReference type="InterPro" id="IPR020003">
    <property type="entry name" value="ATPase_a/bsu_AS"/>
</dbReference>
<dbReference type="InterPro" id="IPR024034">
    <property type="entry name" value="ATPase_F1/V1_b/a_C"/>
</dbReference>
<dbReference type="InterPro" id="IPR003593">
    <property type="entry name" value="AAA+_ATPase"/>
</dbReference>
<dbReference type="PANTHER" id="PTHR15184">
    <property type="entry name" value="ATP SYNTHASE"/>
    <property type="match status" value="1"/>
</dbReference>
<keyword evidence="9 12" id="KW-0472">Membrane</keyword>
<dbReference type="CDD" id="cd18115">
    <property type="entry name" value="ATP-synt_F1_beta_N"/>
    <property type="match status" value="1"/>
</dbReference>
<dbReference type="SUPFAM" id="SSF47917">
    <property type="entry name" value="C-terminal domain of alpha and beta subunits of F1 ATP synthase"/>
    <property type="match status" value="1"/>
</dbReference>
<dbReference type="InterPro" id="IPR027417">
    <property type="entry name" value="P-loop_NTPase"/>
</dbReference>
<dbReference type="SUPFAM" id="SSF50615">
    <property type="entry name" value="N-terminal domain of alpha and beta subunits of F1 ATP synthase"/>
    <property type="match status" value="1"/>
</dbReference>
<accession>A0ABY7NK09</accession>
<keyword evidence="11 12" id="KW-0066">ATP synthesis</keyword>
<dbReference type="HAMAP" id="MF_01347">
    <property type="entry name" value="ATP_synth_beta_bact"/>
    <property type="match status" value="1"/>
</dbReference>
<dbReference type="PIRSF" id="PIRSF039072">
    <property type="entry name" value="ATPase_subunit_beta"/>
    <property type="match status" value="1"/>
</dbReference>
<keyword evidence="5 12" id="KW-0375">Hydrogen ion transport</keyword>